<dbReference type="GO" id="GO:0019752">
    <property type="term" value="P:carboxylic acid metabolic process"/>
    <property type="evidence" value="ECO:0007669"/>
    <property type="project" value="InterPro"/>
</dbReference>
<dbReference type="SUPFAM" id="SSF53383">
    <property type="entry name" value="PLP-dependent transferases"/>
    <property type="match status" value="1"/>
</dbReference>
<evidence type="ECO:0000256" key="3">
    <source>
        <dbReference type="ARBA" id="ARBA00022793"/>
    </source>
</evidence>
<reference evidence="9 10" key="1">
    <citation type="submission" date="2017-10" db="EMBL/GenBank/DDBJ databases">
        <title>Comparative genomics in systemic dimorphic fungi from Ajellomycetaceae.</title>
        <authorList>
            <person name="Munoz J.F."/>
            <person name="Mcewen J.G."/>
            <person name="Clay O.K."/>
            <person name="Cuomo C.A."/>
        </authorList>
    </citation>
    <scope>NUCLEOTIDE SEQUENCE [LARGE SCALE GENOMIC DNA]</scope>
    <source>
        <strain evidence="9 10">UAMH7299</strain>
    </source>
</reference>
<gene>
    <name evidence="9" type="ORF">AJ80_04316</name>
</gene>
<dbReference type="GO" id="GO:0005737">
    <property type="term" value="C:cytoplasm"/>
    <property type="evidence" value="ECO:0007669"/>
    <property type="project" value="TreeGrafter"/>
</dbReference>
<evidence type="ECO:0000256" key="6">
    <source>
        <dbReference type="PIRSR" id="PIRSR602129-50"/>
    </source>
</evidence>
<organism evidence="9 10">
    <name type="scientific">Polytolypa hystricis (strain UAMH7299)</name>
    <dbReference type="NCBI Taxonomy" id="1447883"/>
    <lineage>
        <taxon>Eukaryota</taxon>
        <taxon>Fungi</taxon>
        <taxon>Dikarya</taxon>
        <taxon>Ascomycota</taxon>
        <taxon>Pezizomycotina</taxon>
        <taxon>Eurotiomycetes</taxon>
        <taxon>Eurotiomycetidae</taxon>
        <taxon>Onygenales</taxon>
        <taxon>Onygenales incertae sedis</taxon>
        <taxon>Polytolypa</taxon>
    </lineage>
</organism>
<protein>
    <recommendedName>
        <fullName evidence="11">Glutamate decarboxylase</fullName>
    </recommendedName>
</protein>
<keyword evidence="5 7" id="KW-0456">Lyase</keyword>
<evidence type="ECO:0000256" key="7">
    <source>
        <dbReference type="RuleBase" id="RU000382"/>
    </source>
</evidence>
<accession>A0A2B7YDB3</accession>
<dbReference type="GO" id="GO:0030170">
    <property type="term" value="F:pyridoxal phosphate binding"/>
    <property type="evidence" value="ECO:0007669"/>
    <property type="project" value="InterPro"/>
</dbReference>
<dbReference type="Gene3D" id="3.40.640.10">
    <property type="entry name" value="Type I PLP-dependent aspartate aminotransferase-like (Major domain)"/>
    <property type="match status" value="1"/>
</dbReference>
<evidence type="ECO:0000256" key="4">
    <source>
        <dbReference type="ARBA" id="ARBA00022898"/>
    </source>
</evidence>
<dbReference type="OrthoDB" id="392571at2759"/>
<dbReference type="InterPro" id="IPR015424">
    <property type="entry name" value="PyrdxlP-dep_Trfase"/>
</dbReference>
<keyword evidence="4 6" id="KW-0663">Pyridoxal phosphate</keyword>
<comment type="caution">
    <text evidence="9">The sequence shown here is derived from an EMBL/GenBank/DDBJ whole genome shotgun (WGS) entry which is preliminary data.</text>
</comment>
<evidence type="ECO:0000256" key="8">
    <source>
        <dbReference type="SAM" id="MobiDB-lite"/>
    </source>
</evidence>
<dbReference type="GO" id="GO:0016831">
    <property type="term" value="F:carboxy-lyase activity"/>
    <property type="evidence" value="ECO:0007669"/>
    <property type="project" value="UniProtKB-KW"/>
</dbReference>
<dbReference type="InterPro" id="IPR015421">
    <property type="entry name" value="PyrdxlP-dep_Trfase_major"/>
</dbReference>
<sequence length="579" mass="62512">MSTNGHNQSGDRAAEVRNLLNAVQDRLVQFIRAADEDNYETTGGDAKDKGPHTALVEYQTPQDLQAVLNLDIPDAGQGQDGLLKILDQVLRYSVNTWHQGFLDKLYASTNAPGVAAELILAALNTNVHVYQVSPALSVIEKYTAKRLAALFGLNGPHAGGISVQGGSASNTTSIVIARNNLFPETKADGYGDRKFVLFTSAHGHYSIEKAAQMLGFGSNAVWSVPVDAQGRLIPSSLEELIEKAKSEGKTPFYVNATAGTTVLGSFDPFAEIAAICQKYKLWFHIDGSWGGAFAFSSRQRTKLSGSHLADSIAINPHKMLGTPVTCSFLLGADVRQFHRANTLPAGYLFHNGDDPETIVNGQDTTRSSLEPESPEVWDLADLTLQCGRRADSLKLFLGWTYYGSHGYQRQINSACGVAAYLATLIENSPNLVLLSQNPPPCLQVCFYYAPNKQFIYPPGKEIDGHALSESERGKRNSKITEEVTRGLVPRGFMVDFAPPSADDDEAAVVGNGKFFRCVVNVLTKKETADALVKAAMEVGEQVVKSQRGGVVNLPAPKEVRAPSGFGRNPAEKGHGPVVH</sequence>
<evidence type="ECO:0008006" key="11">
    <source>
        <dbReference type="Google" id="ProtNLM"/>
    </source>
</evidence>
<dbReference type="EMBL" id="PDNA01000054">
    <property type="protein sequence ID" value="PGH18898.1"/>
    <property type="molecule type" value="Genomic_DNA"/>
</dbReference>
<feature type="region of interest" description="Disordered" evidence="8">
    <location>
        <begin position="559"/>
        <end position="579"/>
    </location>
</feature>
<keyword evidence="3" id="KW-0210">Decarboxylase</keyword>
<evidence type="ECO:0000256" key="2">
    <source>
        <dbReference type="ARBA" id="ARBA00009533"/>
    </source>
</evidence>
<dbReference type="Gene3D" id="3.90.1150.170">
    <property type="match status" value="1"/>
</dbReference>
<dbReference type="AlphaFoldDB" id="A0A2B7YDB3"/>
<dbReference type="InterPro" id="IPR002129">
    <property type="entry name" value="PyrdxlP-dep_de-COase"/>
</dbReference>
<dbReference type="PANTHER" id="PTHR45677:SF8">
    <property type="entry name" value="CYSTEINE SULFINIC ACID DECARBOXYLASE"/>
    <property type="match status" value="1"/>
</dbReference>
<keyword evidence="10" id="KW-1185">Reference proteome</keyword>
<dbReference type="Pfam" id="PF00282">
    <property type="entry name" value="Pyridoxal_deC"/>
    <property type="match status" value="1"/>
</dbReference>
<dbReference type="PANTHER" id="PTHR45677">
    <property type="entry name" value="GLUTAMATE DECARBOXYLASE-RELATED"/>
    <property type="match status" value="1"/>
</dbReference>
<evidence type="ECO:0000256" key="5">
    <source>
        <dbReference type="ARBA" id="ARBA00023239"/>
    </source>
</evidence>
<comment type="similarity">
    <text evidence="2 7">Belongs to the group II decarboxylase family.</text>
</comment>
<name>A0A2B7YDB3_POLH7</name>
<feature type="compositionally biased region" description="Basic and acidic residues" evidence="8">
    <location>
        <begin position="569"/>
        <end position="579"/>
    </location>
</feature>
<dbReference type="STRING" id="1447883.A0A2B7YDB3"/>
<dbReference type="Proteomes" id="UP000224634">
    <property type="component" value="Unassembled WGS sequence"/>
</dbReference>
<evidence type="ECO:0000256" key="1">
    <source>
        <dbReference type="ARBA" id="ARBA00001933"/>
    </source>
</evidence>
<evidence type="ECO:0000313" key="9">
    <source>
        <dbReference type="EMBL" id="PGH18898.1"/>
    </source>
</evidence>
<feature type="modified residue" description="N6-(pyridoxal phosphate)lysine" evidence="6">
    <location>
        <position position="318"/>
    </location>
</feature>
<comment type="cofactor">
    <cofactor evidence="1 6 7">
        <name>pyridoxal 5'-phosphate</name>
        <dbReference type="ChEBI" id="CHEBI:597326"/>
    </cofactor>
</comment>
<evidence type="ECO:0000313" key="10">
    <source>
        <dbReference type="Proteomes" id="UP000224634"/>
    </source>
</evidence>
<proteinExistence type="inferred from homology"/>